<dbReference type="EMBL" id="SRLO01000018">
    <property type="protein sequence ID" value="TNN85885.1"/>
    <property type="molecule type" value="Genomic_DNA"/>
</dbReference>
<organism evidence="2 3">
    <name type="scientific">Liparis tanakae</name>
    <name type="common">Tanaka's snailfish</name>
    <dbReference type="NCBI Taxonomy" id="230148"/>
    <lineage>
        <taxon>Eukaryota</taxon>
        <taxon>Metazoa</taxon>
        <taxon>Chordata</taxon>
        <taxon>Craniata</taxon>
        <taxon>Vertebrata</taxon>
        <taxon>Euteleostomi</taxon>
        <taxon>Actinopterygii</taxon>
        <taxon>Neopterygii</taxon>
        <taxon>Teleostei</taxon>
        <taxon>Neoteleostei</taxon>
        <taxon>Acanthomorphata</taxon>
        <taxon>Eupercaria</taxon>
        <taxon>Perciformes</taxon>
        <taxon>Cottioidei</taxon>
        <taxon>Cottales</taxon>
        <taxon>Liparidae</taxon>
        <taxon>Liparis</taxon>
    </lineage>
</organism>
<protein>
    <submittedName>
        <fullName evidence="2">Uncharacterized protein</fullName>
    </submittedName>
</protein>
<feature type="compositionally biased region" description="Gly residues" evidence="1">
    <location>
        <begin position="77"/>
        <end position="87"/>
    </location>
</feature>
<name>A0A4Z2J672_9TELE</name>
<feature type="region of interest" description="Disordered" evidence="1">
    <location>
        <begin position="1"/>
        <end position="26"/>
    </location>
</feature>
<comment type="caution">
    <text evidence="2">The sequence shown here is derived from an EMBL/GenBank/DDBJ whole genome shotgun (WGS) entry which is preliminary data.</text>
</comment>
<accession>A0A4Z2J672</accession>
<keyword evidence="3" id="KW-1185">Reference proteome</keyword>
<dbReference type="Proteomes" id="UP000314294">
    <property type="component" value="Unassembled WGS sequence"/>
</dbReference>
<gene>
    <name evidence="2" type="ORF">EYF80_003729</name>
</gene>
<reference evidence="2 3" key="1">
    <citation type="submission" date="2019-03" db="EMBL/GenBank/DDBJ databases">
        <title>First draft genome of Liparis tanakae, snailfish: a comprehensive survey of snailfish specific genes.</title>
        <authorList>
            <person name="Kim W."/>
            <person name="Song I."/>
            <person name="Jeong J.-H."/>
            <person name="Kim D."/>
            <person name="Kim S."/>
            <person name="Ryu S."/>
            <person name="Song J.Y."/>
            <person name="Lee S.K."/>
        </authorList>
    </citation>
    <scope>NUCLEOTIDE SEQUENCE [LARGE SCALE GENOMIC DNA]</scope>
    <source>
        <tissue evidence="2">Muscle</tissue>
    </source>
</reference>
<evidence type="ECO:0000256" key="1">
    <source>
        <dbReference type="SAM" id="MobiDB-lite"/>
    </source>
</evidence>
<dbReference type="AlphaFoldDB" id="A0A4Z2J672"/>
<feature type="region of interest" description="Disordered" evidence="1">
    <location>
        <begin position="70"/>
        <end position="145"/>
    </location>
</feature>
<proteinExistence type="predicted"/>
<evidence type="ECO:0000313" key="2">
    <source>
        <dbReference type="EMBL" id="TNN85885.1"/>
    </source>
</evidence>
<sequence length="145" mass="14668">MQVWPPACSGEERERGGGGGGGHSLQSCEKSLVRGKVKVGEAGPVTTAGAEFMPLETTEDAGTWRACKSAPGLVGSSVGGLRGGGGGRGEEERGGALPRNSRAVGLTKAVINVQPESSEPRDRAGPAEGGSSMLQLTLPQLIPPH</sequence>
<evidence type="ECO:0000313" key="3">
    <source>
        <dbReference type="Proteomes" id="UP000314294"/>
    </source>
</evidence>